<feature type="region of interest" description="Disordered" evidence="1">
    <location>
        <begin position="1"/>
        <end position="52"/>
    </location>
</feature>
<name>A0A7I4Z6V4_HAECO</name>
<sequence length="218" mass="24375">KNDQSSYRKSPSRVSQIMDGKDFTERNPRPEEADPAAEDDEPTERPQQDAHECNWEELERWRDEIVDFVDSIGRFEETIFGEGRESAQMTAIKAALERYIREQQQNVSQNGENEESLLADVRNIRSGIRDGNSNNDPGNLQDIGSPRIAYQRQRIKTYKDEMKRVLELVKGGIPAADPETTAANANTPSTSRGSGQSAKPNNSAEESPGPICFCQATS</sequence>
<keyword evidence="2" id="KW-1185">Reference proteome</keyword>
<dbReference type="WBParaSite" id="HCON_00187040-00001">
    <property type="protein sequence ID" value="HCON_00187040-00001"/>
    <property type="gene ID" value="HCON_00187040"/>
</dbReference>
<evidence type="ECO:0000256" key="1">
    <source>
        <dbReference type="SAM" id="MobiDB-lite"/>
    </source>
</evidence>
<feature type="compositionally biased region" description="Acidic residues" evidence="1">
    <location>
        <begin position="33"/>
        <end position="42"/>
    </location>
</feature>
<reference evidence="3" key="1">
    <citation type="submission" date="2020-12" db="UniProtKB">
        <authorList>
            <consortium name="WormBaseParasite"/>
        </authorList>
    </citation>
    <scope>IDENTIFICATION</scope>
    <source>
        <strain evidence="3">MHco3</strain>
    </source>
</reference>
<proteinExistence type="predicted"/>
<evidence type="ECO:0000313" key="3">
    <source>
        <dbReference type="WBParaSite" id="HCON_00187040-00001"/>
    </source>
</evidence>
<feature type="compositionally biased region" description="Polar residues" evidence="1">
    <location>
        <begin position="189"/>
        <end position="205"/>
    </location>
</feature>
<accession>A0A7I4Z6V4</accession>
<feature type="compositionally biased region" description="Low complexity" evidence="1">
    <location>
        <begin position="174"/>
        <end position="188"/>
    </location>
</feature>
<feature type="compositionally biased region" description="Polar residues" evidence="1">
    <location>
        <begin position="1"/>
        <end position="15"/>
    </location>
</feature>
<feature type="region of interest" description="Disordered" evidence="1">
    <location>
        <begin position="172"/>
        <end position="218"/>
    </location>
</feature>
<evidence type="ECO:0000313" key="2">
    <source>
        <dbReference type="Proteomes" id="UP000025227"/>
    </source>
</evidence>
<protein>
    <submittedName>
        <fullName evidence="3">Reverse transcriptase domain-containing protein</fullName>
    </submittedName>
</protein>
<dbReference type="AlphaFoldDB" id="A0A7I4Z6V4"/>
<dbReference type="Proteomes" id="UP000025227">
    <property type="component" value="Unplaced"/>
</dbReference>
<feature type="compositionally biased region" description="Basic and acidic residues" evidence="1">
    <location>
        <begin position="43"/>
        <end position="52"/>
    </location>
</feature>
<organism evidence="2 3">
    <name type="scientific">Haemonchus contortus</name>
    <name type="common">Barber pole worm</name>
    <dbReference type="NCBI Taxonomy" id="6289"/>
    <lineage>
        <taxon>Eukaryota</taxon>
        <taxon>Metazoa</taxon>
        <taxon>Ecdysozoa</taxon>
        <taxon>Nematoda</taxon>
        <taxon>Chromadorea</taxon>
        <taxon>Rhabditida</taxon>
        <taxon>Rhabditina</taxon>
        <taxon>Rhabditomorpha</taxon>
        <taxon>Strongyloidea</taxon>
        <taxon>Trichostrongylidae</taxon>
        <taxon>Haemonchus</taxon>
    </lineage>
</organism>
<feature type="compositionally biased region" description="Basic and acidic residues" evidence="1">
    <location>
        <begin position="19"/>
        <end position="32"/>
    </location>
</feature>